<gene>
    <name evidence="5" type="ORF">GGD89_002479</name>
</gene>
<evidence type="ECO:0000259" key="4">
    <source>
        <dbReference type="PROSITE" id="PS50043"/>
    </source>
</evidence>
<dbReference type="SMART" id="SM00421">
    <property type="entry name" value="HTH_LUXR"/>
    <property type="match status" value="1"/>
</dbReference>
<sequence>MLCDEGLDSFLDELESADTLEGLWTGVVAFFADRHVDGVVHAAAPTRLCNGSATIRILDSLDGAAARWCANADAGGIGESLGPLLVRRRPDLVDLRPAASAPVIGSPGLDRILAEHGFRAALVLPLPRSGSVSRRGPTGLLLLSRKDAAAFRAVLRADGACLVLAASHAHDRLLRLADSDTDTAPPSLTNREGEVLTLSARGLTTRELGQHMGISISAVNFHLANAGRKLSATNRTHAVSRAIALGLIMP</sequence>
<protein>
    <submittedName>
        <fullName evidence="5">DNA-binding CsgD family transcriptional regulator</fullName>
    </submittedName>
</protein>
<dbReference type="PANTHER" id="PTHR44688:SF16">
    <property type="entry name" value="DNA-BINDING TRANSCRIPTIONAL ACTIVATOR DEVR_DOSR"/>
    <property type="match status" value="1"/>
</dbReference>
<dbReference type="PRINTS" id="PR00038">
    <property type="entry name" value="HTHLUXR"/>
</dbReference>
<name>A0A7W6RE70_9PROT</name>
<dbReference type="InterPro" id="IPR036388">
    <property type="entry name" value="WH-like_DNA-bd_sf"/>
</dbReference>
<evidence type="ECO:0000256" key="2">
    <source>
        <dbReference type="ARBA" id="ARBA00023125"/>
    </source>
</evidence>
<evidence type="ECO:0000313" key="6">
    <source>
        <dbReference type="Proteomes" id="UP000554286"/>
    </source>
</evidence>
<keyword evidence="3" id="KW-0804">Transcription</keyword>
<proteinExistence type="predicted"/>
<dbReference type="Proteomes" id="UP000554286">
    <property type="component" value="Unassembled WGS sequence"/>
</dbReference>
<dbReference type="CDD" id="cd06170">
    <property type="entry name" value="LuxR_C_like"/>
    <property type="match status" value="1"/>
</dbReference>
<keyword evidence="6" id="KW-1185">Reference proteome</keyword>
<evidence type="ECO:0000256" key="3">
    <source>
        <dbReference type="ARBA" id="ARBA00023163"/>
    </source>
</evidence>
<dbReference type="AlphaFoldDB" id="A0A7W6RE70"/>
<organism evidence="5 6">
    <name type="scientific">Roseospira visakhapatnamensis</name>
    <dbReference type="NCBI Taxonomy" id="390880"/>
    <lineage>
        <taxon>Bacteria</taxon>
        <taxon>Pseudomonadati</taxon>
        <taxon>Pseudomonadota</taxon>
        <taxon>Alphaproteobacteria</taxon>
        <taxon>Rhodospirillales</taxon>
        <taxon>Rhodospirillaceae</taxon>
        <taxon>Roseospira</taxon>
    </lineage>
</organism>
<dbReference type="GO" id="GO:0003677">
    <property type="term" value="F:DNA binding"/>
    <property type="evidence" value="ECO:0007669"/>
    <property type="project" value="UniProtKB-KW"/>
</dbReference>
<comment type="caution">
    <text evidence="5">The sequence shown here is derived from an EMBL/GenBank/DDBJ whole genome shotgun (WGS) entry which is preliminary data.</text>
</comment>
<dbReference type="Gene3D" id="1.10.10.10">
    <property type="entry name" value="Winged helix-like DNA-binding domain superfamily/Winged helix DNA-binding domain"/>
    <property type="match status" value="1"/>
</dbReference>
<keyword evidence="1" id="KW-0805">Transcription regulation</keyword>
<accession>A0A7W6RE70</accession>
<evidence type="ECO:0000313" key="5">
    <source>
        <dbReference type="EMBL" id="MBB4266843.1"/>
    </source>
</evidence>
<dbReference type="Pfam" id="PF00196">
    <property type="entry name" value="GerE"/>
    <property type="match status" value="1"/>
</dbReference>
<dbReference type="PANTHER" id="PTHR44688">
    <property type="entry name" value="DNA-BINDING TRANSCRIPTIONAL ACTIVATOR DEVR_DOSR"/>
    <property type="match status" value="1"/>
</dbReference>
<keyword evidence="2 5" id="KW-0238">DNA-binding</keyword>
<dbReference type="GO" id="GO:0006355">
    <property type="term" value="P:regulation of DNA-templated transcription"/>
    <property type="evidence" value="ECO:0007669"/>
    <property type="project" value="InterPro"/>
</dbReference>
<dbReference type="InterPro" id="IPR016032">
    <property type="entry name" value="Sig_transdc_resp-reg_C-effctor"/>
</dbReference>
<dbReference type="SUPFAM" id="SSF46894">
    <property type="entry name" value="C-terminal effector domain of the bipartite response regulators"/>
    <property type="match status" value="1"/>
</dbReference>
<dbReference type="InterPro" id="IPR000792">
    <property type="entry name" value="Tscrpt_reg_LuxR_C"/>
</dbReference>
<dbReference type="EMBL" id="JACIGK010000018">
    <property type="protein sequence ID" value="MBB4266843.1"/>
    <property type="molecule type" value="Genomic_DNA"/>
</dbReference>
<dbReference type="RefSeq" id="WP_184045653.1">
    <property type="nucleotide sequence ID" value="NZ_JACIGK010000018.1"/>
</dbReference>
<evidence type="ECO:0000256" key="1">
    <source>
        <dbReference type="ARBA" id="ARBA00023015"/>
    </source>
</evidence>
<reference evidence="5 6" key="1">
    <citation type="submission" date="2020-08" db="EMBL/GenBank/DDBJ databases">
        <title>Genome sequencing of Purple Non-Sulfur Bacteria from various extreme environments.</title>
        <authorList>
            <person name="Mayer M."/>
        </authorList>
    </citation>
    <scope>NUCLEOTIDE SEQUENCE [LARGE SCALE GENOMIC DNA]</scope>
    <source>
        <strain evidence="5 6">JA131</strain>
    </source>
</reference>
<feature type="domain" description="HTH luxR-type" evidence="4">
    <location>
        <begin position="181"/>
        <end position="246"/>
    </location>
</feature>
<dbReference type="PROSITE" id="PS50043">
    <property type="entry name" value="HTH_LUXR_2"/>
    <property type="match status" value="1"/>
</dbReference>